<dbReference type="SUPFAM" id="SSF55785">
    <property type="entry name" value="PYP-like sensor domain (PAS domain)"/>
    <property type="match status" value="1"/>
</dbReference>
<evidence type="ECO:0000256" key="2">
    <source>
        <dbReference type="ARBA" id="ARBA00012438"/>
    </source>
</evidence>
<evidence type="ECO:0000256" key="6">
    <source>
        <dbReference type="PROSITE-ProRule" id="PRU00169"/>
    </source>
</evidence>
<dbReference type="PROSITE" id="PS50112">
    <property type="entry name" value="PAS"/>
    <property type="match status" value="1"/>
</dbReference>
<dbReference type="InterPro" id="IPR003594">
    <property type="entry name" value="HATPase_dom"/>
</dbReference>
<dbReference type="Gene3D" id="3.30.565.10">
    <property type="entry name" value="Histidine kinase-like ATPase, C-terminal domain"/>
    <property type="match status" value="1"/>
</dbReference>
<keyword evidence="4" id="KW-0808">Transferase</keyword>
<feature type="modified residue" description="4-aspartylphosphate" evidence="6">
    <location>
        <position position="464"/>
    </location>
</feature>
<evidence type="ECO:0000256" key="4">
    <source>
        <dbReference type="ARBA" id="ARBA00022679"/>
    </source>
</evidence>
<keyword evidence="11" id="KW-0547">Nucleotide-binding</keyword>
<evidence type="ECO:0000256" key="3">
    <source>
        <dbReference type="ARBA" id="ARBA00022553"/>
    </source>
</evidence>
<feature type="domain" description="PAS" evidence="10">
    <location>
        <begin position="11"/>
        <end position="56"/>
    </location>
</feature>
<evidence type="ECO:0000256" key="5">
    <source>
        <dbReference type="ARBA" id="ARBA00022777"/>
    </source>
</evidence>
<dbReference type="Gene3D" id="1.10.287.130">
    <property type="match status" value="1"/>
</dbReference>
<dbReference type="Proteomes" id="UP001596086">
    <property type="component" value="Unassembled WGS sequence"/>
</dbReference>
<sequence>MDTLLPGADALFEQAACGLLLTDADGLILRANATLRGWLGYEEDELAGKLRMAELLTMGARLFHHTHCLPMLQDRGAVAEIQIALCHRDGRRLPVLVNIVRCLQAGRVVDQWAVFQSADRHAYERELLAARRAAEAASSAHERAEVQLRLLNTQLSAADRRKDEFLATLSHELRNPLAPMRNALDVMKLKEDRGNAPALDGRLLQAFDRQLRHLTHLVDDLMEVSRITQGRMQLRRAPVELGALVQGALQDLAGALRNARHTLRLDLAGPPLLVDGDATRLSQVIVNLLNNAIKYTPDGGIIELRLRSRAGIAELTVRDSGIGIPASKLESVFEMFSQLEPALDRAKGGLGIGLALVRGIVELHGGGIQAASAGPGRGSEFTVRLPLLEAAPCAADAPAEQDAQGGGAGMPEAMRVLVVDDNLDAAEALTMALGMYGCETRVAHTAQSALALAPSFGPDAVLLDIGLPDLNGYELARRLRKLPGGSALTVIATTGWGQDKDRQRALEAGCDHHLTKPIDVERLRGLLGQRSCA</sequence>
<gene>
    <name evidence="11" type="ORF">ACFPO9_15345</name>
</gene>
<dbReference type="PRINTS" id="PR00344">
    <property type="entry name" value="BCTRLSENSOR"/>
</dbReference>
<dbReference type="PROSITE" id="PS50109">
    <property type="entry name" value="HIS_KIN"/>
    <property type="match status" value="1"/>
</dbReference>
<comment type="catalytic activity">
    <reaction evidence="1">
        <text>ATP + protein L-histidine = ADP + protein N-phospho-L-histidine.</text>
        <dbReference type="EC" id="2.7.13.3"/>
    </reaction>
</comment>
<keyword evidence="5" id="KW-0418">Kinase</keyword>
<dbReference type="Pfam" id="PF00512">
    <property type="entry name" value="HisKA"/>
    <property type="match status" value="1"/>
</dbReference>
<dbReference type="CDD" id="cd00082">
    <property type="entry name" value="HisKA"/>
    <property type="match status" value="1"/>
</dbReference>
<keyword evidence="7" id="KW-0175">Coiled coil</keyword>
<dbReference type="InterPro" id="IPR011006">
    <property type="entry name" value="CheY-like_superfamily"/>
</dbReference>
<dbReference type="InterPro" id="IPR003661">
    <property type="entry name" value="HisK_dim/P_dom"/>
</dbReference>
<keyword evidence="12" id="KW-1185">Reference proteome</keyword>
<dbReference type="Gene3D" id="3.40.50.2300">
    <property type="match status" value="1"/>
</dbReference>
<evidence type="ECO:0000313" key="11">
    <source>
        <dbReference type="EMBL" id="MFC5549890.1"/>
    </source>
</evidence>
<dbReference type="SMART" id="SM00091">
    <property type="entry name" value="PAS"/>
    <property type="match status" value="1"/>
</dbReference>
<dbReference type="Pfam" id="PF00072">
    <property type="entry name" value="Response_reg"/>
    <property type="match status" value="1"/>
</dbReference>
<dbReference type="PROSITE" id="PS50110">
    <property type="entry name" value="RESPONSE_REGULATORY"/>
    <property type="match status" value="1"/>
</dbReference>
<accession>A0ABW0S1T1</accession>
<name>A0ABW0S1T1_9BURK</name>
<evidence type="ECO:0000259" key="9">
    <source>
        <dbReference type="PROSITE" id="PS50110"/>
    </source>
</evidence>
<dbReference type="EMBL" id="JBHSMZ010000010">
    <property type="protein sequence ID" value="MFC5549890.1"/>
    <property type="molecule type" value="Genomic_DNA"/>
</dbReference>
<dbReference type="EC" id="2.7.13.3" evidence="2"/>
<keyword evidence="3 6" id="KW-0597">Phosphoprotein</keyword>
<dbReference type="InterPro" id="IPR036097">
    <property type="entry name" value="HisK_dim/P_sf"/>
</dbReference>
<feature type="domain" description="Response regulatory" evidence="9">
    <location>
        <begin position="415"/>
        <end position="531"/>
    </location>
</feature>
<reference evidence="12" key="1">
    <citation type="journal article" date="2019" name="Int. J. Syst. Evol. Microbiol.">
        <title>The Global Catalogue of Microorganisms (GCM) 10K type strain sequencing project: providing services to taxonomists for standard genome sequencing and annotation.</title>
        <authorList>
            <consortium name="The Broad Institute Genomics Platform"/>
            <consortium name="The Broad Institute Genome Sequencing Center for Infectious Disease"/>
            <person name="Wu L."/>
            <person name="Ma J."/>
        </authorList>
    </citation>
    <scope>NUCLEOTIDE SEQUENCE [LARGE SCALE GENOMIC DNA]</scope>
    <source>
        <strain evidence="12">CGMCC 4.5798</strain>
    </source>
</reference>
<evidence type="ECO:0000313" key="12">
    <source>
        <dbReference type="Proteomes" id="UP001596086"/>
    </source>
</evidence>
<evidence type="ECO:0000256" key="7">
    <source>
        <dbReference type="SAM" id="Coils"/>
    </source>
</evidence>
<dbReference type="SMART" id="SM00387">
    <property type="entry name" value="HATPase_c"/>
    <property type="match status" value="1"/>
</dbReference>
<dbReference type="SMART" id="SM00448">
    <property type="entry name" value="REC"/>
    <property type="match status" value="1"/>
</dbReference>
<dbReference type="Gene3D" id="3.30.450.20">
    <property type="entry name" value="PAS domain"/>
    <property type="match status" value="1"/>
</dbReference>
<dbReference type="InterPro" id="IPR004358">
    <property type="entry name" value="Sig_transdc_His_kin-like_C"/>
</dbReference>
<organism evidence="11 12">
    <name type="scientific">Massilia aerilata</name>
    <dbReference type="NCBI Taxonomy" id="453817"/>
    <lineage>
        <taxon>Bacteria</taxon>
        <taxon>Pseudomonadati</taxon>
        <taxon>Pseudomonadota</taxon>
        <taxon>Betaproteobacteria</taxon>
        <taxon>Burkholderiales</taxon>
        <taxon>Oxalobacteraceae</taxon>
        <taxon>Telluria group</taxon>
        <taxon>Massilia</taxon>
    </lineage>
</organism>
<protein>
    <recommendedName>
        <fullName evidence="2">histidine kinase</fullName>
        <ecNumber evidence="2">2.7.13.3</ecNumber>
    </recommendedName>
</protein>
<evidence type="ECO:0000259" key="8">
    <source>
        <dbReference type="PROSITE" id="PS50109"/>
    </source>
</evidence>
<dbReference type="SUPFAM" id="SSF55874">
    <property type="entry name" value="ATPase domain of HSP90 chaperone/DNA topoisomerase II/histidine kinase"/>
    <property type="match status" value="1"/>
</dbReference>
<dbReference type="RefSeq" id="WP_379771983.1">
    <property type="nucleotide sequence ID" value="NZ_JBHSMZ010000010.1"/>
</dbReference>
<evidence type="ECO:0000259" key="10">
    <source>
        <dbReference type="PROSITE" id="PS50112"/>
    </source>
</evidence>
<dbReference type="CDD" id="cd00130">
    <property type="entry name" value="PAS"/>
    <property type="match status" value="1"/>
</dbReference>
<evidence type="ECO:0000256" key="1">
    <source>
        <dbReference type="ARBA" id="ARBA00000085"/>
    </source>
</evidence>
<feature type="coiled-coil region" evidence="7">
    <location>
        <begin position="134"/>
        <end position="161"/>
    </location>
</feature>
<keyword evidence="11" id="KW-0067">ATP-binding</keyword>
<dbReference type="PANTHER" id="PTHR43047">
    <property type="entry name" value="TWO-COMPONENT HISTIDINE PROTEIN KINASE"/>
    <property type="match status" value="1"/>
</dbReference>
<dbReference type="SMART" id="SM00388">
    <property type="entry name" value="HisKA"/>
    <property type="match status" value="1"/>
</dbReference>
<dbReference type="InterPro" id="IPR035965">
    <property type="entry name" value="PAS-like_dom_sf"/>
</dbReference>
<dbReference type="GO" id="GO:0005524">
    <property type="term" value="F:ATP binding"/>
    <property type="evidence" value="ECO:0007669"/>
    <property type="project" value="UniProtKB-KW"/>
</dbReference>
<dbReference type="NCBIfam" id="TIGR00229">
    <property type="entry name" value="sensory_box"/>
    <property type="match status" value="1"/>
</dbReference>
<dbReference type="CDD" id="cd17580">
    <property type="entry name" value="REC_2_DhkD-like"/>
    <property type="match status" value="1"/>
</dbReference>
<proteinExistence type="predicted"/>
<comment type="caution">
    <text evidence="11">The sequence shown here is derived from an EMBL/GenBank/DDBJ whole genome shotgun (WGS) entry which is preliminary data.</text>
</comment>
<dbReference type="Pfam" id="PF02518">
    <property type="entry name" value="HATPase_c"/>
    <property type="match status" value="1"/>
</dbReference>
<dbReference type="PANTHER" id="PTHR43047:SF72">
    <property type="entry name" value="OSMOSENSING HISTIDINE PROTEIN KINASE SLN1"/>
    <property type="match status" value="1"/>
</dbReference>
<dbReference type="SUPFAM" id="SSF52172">
    <property type="entry name" value="CheY-like"/>
    <property type="match status" value="1"/>
</dbReference>
<dbReference type="InterPro" id="IPR036890">
    <property type="entry name" value="HATPase_C_sf"/>
</dbReference>
<feature type="domain" description="Histidine kinase" evidence="8">
    <location>
        <begin position="168"/>
        <end position="389"/>
    </location>
</feature>
<dbReference type="InterPro" id="IPR005467">
    <property type="entry name" value="His_kinase_dom"/>
</dbReference>
<dbReference type="SUPFAM" id="SSF47384">
    <property type="entry name" value="Homodimeric domain of signal transducing histidine kinase"/>
    <property type="match status" value="1"/>
</dbReference>
<dbReference type="InterPro" id="IPR001789">
    <property type="entry name" value="Sig_transdc_resp-reg_receiver"/>
</dbReference>
<dbReference type="InterPro" id="IPR000014">
    <property type="entry name" value="PAS"/>
</dbReference>